<keyword evidence="8 16" id="KW-0816">Tricarboxylic acid cycle</keyword>
<dbReference type="GO" id="GO:0020037">
    <property type="term" value="F:heme binding"/>
    <property type="evidence" value="ECO:0007669"/>
    <property type="project" value="InterPro"/>
</dbReference>
<evidence type="ECO:0000256" key="19">
    <source>
        <dbReference type="SAM" id="Phobius"/>
    </source>
</evidence>
<evidence type="ECO:0000313" key="25">
    <source>
        <dbReference type="Proteomes" id="UP000295134"/>
    </source>
</evidence>
<dbReference type="Proteomes" id="UP001177597">
    <property type="component" value="Plasmid paIh1"/>
</dbReference>
<dbReference type="InterPro" id="IPR014312">
    <property type="entry name" value="Succ_DH_anchor"/>
</dbReference>
<evidence type="ECO:0000256" key="16">
    <source>
        <dbReference type="PIRNR" id="PIRNR000169"/>
    </source>
</evidence>
<evidence type="ECO:0000256" key="5">
    <source>
        <dbReference type="ARBA" id="ARBA00022448"/>
    </source>
</evidence>
<dbReference type="Proteomes" id="UP001177595">
    <property type="component" value="Chromosome"/>
</dbReference>
<evidence type="ECO:0000313" key="24">
    <source>
        <dbReference type="EMBL" id="WGM06739.1"/>
    </source>
</evidence>
<protein>
    <recommendedName>
        <fullName evidence="4 16">Succinate dehydrogenase hydrophobic membrane anchor subunit</fullName>
    </recommendedName>
</protein>
<evidence type="ECO:0000313" key="21">
    <source>
        <dbReference type="EMBL" id="WGL93820.1"/>
    </source>
</evidence>
<dbReference type="Proteomes" id="UP001177592">
    <property type="component" value="Chromosome"/>
</dbReference>
<dbReference type="PIRSF" id="PIRSF000169">
    <property type="entry name" value="SDH_D"/>
    <property type="match status" value="1"/>
</dbReference>
<evidence type="ECO:0000256" key="8">
    <source>
        <dbReference type="ARBA" id="ARBA00022532"/>
    </source>
</evidence>
<evidence type="ECO:0000256" key="3">
    <source>
        <dbReference type="ARBA" id="ARBA00005163"/>
    </source>
</evidence>
<reference evidence="20 25" key="1">
    <citation type="submission" date="2019-03" db="EMBL/GenBank/DDBJ databases">
        <title>Long-read sequencing reveals hyperdense prophage content in a complex bacterial symbiont genome.</title>
        <authorList>
            <person name="Frost C.L."/>
            <person name="Siozios S."/>
            <person name="Nadal-Jimenez P."/>
            <person name="Brockhurst M.A."/>
            <person name="King K.C."/>
            <person name="Darby A.C."/>
            <person name="Hurst G.D.D."/>
        </authorList>
    </citation>
    <scope>NUCLEOTIDE SEQUENCE [LARGE SCALE GENOMIC DNA]</scope>
    <source>
        <strain evidence="20 25">FIN</strain>
    </source>
</reference>
<sequence>MVVNASTLGRTGTQDWLLLRASAIIIVLYTFYIVSFIVTTELNYAVWRAFFAFSITKIFTILTLISILIHAWIGLWQVLTDYIKSIALRLLLQLFLIVILMTYLIYGTIVVWGA</sequence>
<name>A0A4P7KRR2_9GAMM</name>
<organism evidence="20 25">
    <name type="scientific">Arsenophonus nasoniae</name>
    <name type="common">son-killer infecting Nasonia vitripennis</name>
    <dbReference type="NCBI Taxonomy" id="638"/>
    <lineage>
        <taxon>Bacteria</taxon>
        <taxon>Pseudomonadati</taxon>
        <taxon>Pseudomonadota</taxon>
        <taxon>Gammaproteobacteria</taxon>
        <taxon>Enterobacterales</taxon>
        <taxon>Morganellaceae</taxon>
        <taxon>Arsenophonus</taxon>
    </lineage>
</organism>
<dbReference type="GO" id="GO:0005886">
    <property type="term" value="C:plasma membrane"/>
    <property type="evidence" value="ECO:0007669"/>
    <property type="project" value="UniProtKB-SubCell"/>
</dbReference>
<evidence type="ECO:0000256" key="12">
    <source>
        <dbReference type="ARBA" id="ARBA00022982"/>
    </source>
</evidence>
<dbReference type="EMBL" id="CP038613">
    <property type="protein sequence ID" value="QBY42661.1"/>
    <property type="molecule type" value="Genomic_DNA"/>
</dbReference>
<evidence type="ECO:0000256" key="4">
    <source>
        <dbReference type="ARBA" id="ARBA00019425"/>
    </source>
</evidence>
<dbReference type="GO" id="GO:0006099">
    <property type="term" value="P:tricarboxylic acid cycle"/>
    <property type="evidence" value="ECO:0007669"/>
    <property type="project" value="UniProtKB-UniRule"/>
</dbReference>
<evidence type="ECO:0000256" key="15">
    <source>
        <dbReference type="ARBA" id="ARBA00023136"/>
    </source>
</evidence>
<proteinExistence type="predicted"/>
<dbReference type="PANTHER" id="PTHR38689">
    <property type="entry name" value="SUCCINATE DEHYDROGENASE HYDROPHOBIC MEMBRANE ANCHOR SUBUNIT"/>
    <property type="match status" value="1"/>
</dbReference>
<comment type="subcellular location">
    <subcellularLocation>
        <location evidence="2 16">Cell inner membrane</location>
        <topology evidence="2 16">Multi-pass membrane protein</topology>
    </subcellularLocation>
</comment>
<dbReference type="EMBL" id="CP123523">
    <property type="protein sequence ID" value="WGM06739.1"/>
    <property type="molecule type" value="Genomic_DNA"/>
</dbReference>
<feature type="transmembrane region" description="Helical" evidence="19">
    <location>
        <begin position="91"/>
        <end position="112"/>
    </location>
</feature>
<feature type="binding site" evidence="17">
    <location>
        <position position="82"/>
    </location>
    <ligand>
        <name>a ubiquinone</name>
        <dbReference type="ChEBI" id="CHEBI:16389"/>
    </ligand>
</feature>
<dbReference type="GO" id="GO:0009055">
    <property type="term" value="F:electron transfer activity"/>
    <property type="evidence" value="ECO:0007669"/>
    <property type="project" value="TreeGrafter"/>
</dbReference>
<dbReference type="NCBIfam" id="TIGR02968">
    <property type="entry name" value="succ_dehyd_anc"/>
    <property type="match status" value="1"/>
</dbReference>
<keyword evidence="14 18" id="KW-0408">Iron</keyword>
<feature type="binding site" description="axial binding residue" evidence="18">
    <location>
        <position position="70"/>
    </location>
    <ligand>
        <name>heme</name>
        <dbReference type="ChEBI" id="CHEBI:30413"/>
        <note>ligand shared with second transmembrane subunit</note>
    </ligand>
    <ligandPart>
        <name>Fe</name>
        <dbReference type="ChEBI" id="CHEBI:18248"/>
    </ligandPart>
</feature>
<dbReference type="RefSeq" id="WP_026822772.1">
    <property type="nucleotide sequence ID" value="NZ_CP038613.1"/>
</dbReference>
<evidence type="ECO:0000256" key="9">
    <source>
        <dbReference type="ARBA" id="ARBA00022617"/>
    </source>
</evidence>
<dbReference type="Proteomes" id="UP001177597">
    <property type="component" value="Chromosome"/>
</dbReference>
<accession>A0A4P7KRR2</accession>
<evidence type="ECO:0000313" key="26">
    <source>
        <dbReference type="Proteomes" id="UP001177592"/>
    </source>
</evidence>
<comment type="function">
    <text evidence="1 16">Membrane-anchoring subunit of succinate dehydrogenase (SDH).</text>
</comment>
<dbReference type="InterPro" id="IPR000701">
    <property type="entry name" value="SuccDH_FuR_B_TM-su"/>
</dbReference>
<keyword evidence="11 18" id="KW-0479">Metal-binding</keyword>
<evidence type="ECO:0000256" key="2">
    <source>
        <dbReference type="ARBA" id="ARBA00004429"/>
    </source>
</evidence>
<evidence type="ECO:0000313" key="20">
    <source>
        <dbReference type="EMBL" id="QBY42661.1"/>
    </source>
</evidence>
<evidence type="ECO:0000313" key="22">
    <source>
        <dbReference type="EMBL" id="WGL96079.1"/>
    </source>
</evidence>
<dbReference type="EMBL" id="CP123504">
    <property type="protein sequence ID" value="WGM02562.1"/>
    <property type="molecule type" value="Genomic_DNA"/>
</dbReference>
<dbReference type="CDD" id="cd03494">
    <property type="entry name" value="SQR_TypeC_SdhD"/>
    <property type="match status" value="1"/>
</dbReference>
<feature type="transmembrane region" description="Helical" evidence="19">
    <location>
        <begin position="17"/>
        <end position="38"/>
    </location>
</feature>
<evidence type="ECO:0000256" key="11">
    <source>
        <dbReference type="ARBA" id="ARBA00022723"/>
    </source>
</evidence>
<evidence type="ECO:0000256" key="1">
    <source>
        <dbReference type="ARBA" id="ARBA00004050"/>
    </source>
</evidence>
<keyword evidence="5 16" id="KW-0813">Transport</keyword>
<dbReference type="AlphaFoldDB" id="A0A4P7KRR2"/>
<dbReference type="EMBL" id="CP123491">
    <property type="protein sequence ID" value="WGL93820.1"/>
    <property type="molecule type" value="Genomic_DNA"/>
</dbReference>
<comment type="pathway">
    <text evidence="3 16">Carbohydrate metabolism; tricarboxylic acid cycle.</text>
</comment>
<evidence type="ECO:0000256" key="6">
    <source>
        <dbReference type="ARBA" id="ARBA00022475"/>
    </source>
</evidence>
<evidence type="ECO:0000256" key="18">
    <source>
        <dbReference type="PIRSR" id="PIRSR000169-2"/>
    </source>
</evidence>
<keyword evidence="10 19" id="KW-0812">Transmembrane</keyword>
<feature type="transmembrane region" description="Helical" evidence="19">
    <location>
        <begin position="58"/>
        <end position="79"/>
    </location>
</feature>
<evidence type="ECO:0000256" key="14">
    <source>
        <dbReference type="ARBA" id="ARBA00023004"/>
    </source>
</evidence>
<evidence type="ECO:0000256" key="7">
    <source>
        <dbReference type="ARBA" id="ARBA00022519"/>
    </source>
</evidence>
<evidence type="ECO:0000256" key="17">
    <source>
        <dbReference type="PIRSR" id="PIRSR000169-1"/>
    </source>
</evidence>
<dbReference type="Pfam" id="PF01127">
    <property type="entry name" value="Sdh_cyt"/>
    <property type="match status" value="1"/>
</dbReference>
<gene>
    <name evidence="20" type="primary">sdhD</name>
    <name evidence="20" type="ORF">ArsFIN_12190</name>
    <name evidence="21" type="ORF">QE207_00120</name>
    <name evidence="22" type="ORF">QE207_05725</name>
    <name evidence="23" type="ORF">QE210_05625</name>
    <name evidence="24" type="ORF">QE258_05415</name>
</gene>
<keyword evidence="15 16" id="KW-0472">Membrane</keyword>
<evidence type="ECO:0000256" key="13">
    <source>
        <dbReference type="ARBA" id="ARBA00022989"/>
    </source>
</evidence>
<dbReference type="Proteomes" id="UP000295134">
    <property type="component" value="Chromosome"/>
</dbReference>
<keyword evidence="26" id="KW-1185">Reference proteome</keyword>
<dbReference type="SUPFAM" id="SSF81343">
    <property type="entry name" value="Fumarate reductase respiratory complex transmembrane subunits"/>
    <property type="match status" value="1"/>
</dbReference>
<evidence type="ECO:0000313" key="27">
    <source>
        <dbReference type="Proteomes" id="UP001177597"/>
    </source>
</evidence>
<dbReference type="PANTHER" id="PTHR38689:SF1">
    <property type="entry name" value="SUCCINATE DEHYDROGENASE HYDROPHOBIC MEMBRANE ANCHOR SUBUNIT"/>
    <property type="match status" value="1"/>
</dbReference>
<dbReference type="EMBL" id="CP123498">
    <property type="protein sequence ID" value="WGL96079.1"/>
    <property type="molecule type" value="Genomic_DNA"/>
</dbReference>
<dbReference type="GeneID" id="96876421"/>
<geneLocation type="plasmid" evidence="21 27">
    <name>paIh1</name>
</geneLocation>
<dbReference type="Gene3D" id="1.20.1300.10">
    <property type="entry name" value="Fumarate reductase/succinate dehydrogenase, transmembrane subunit"/>
    <property type="match status" value="1"/>
</dbReference>
<keyword evidence="6 16" id="KW-1003">Cell membrane</keyword>
<evidence type="ECO:0000313" key="23">
    <source>
        <dbReference type="EMBL" id="WGM02562.1"/>
    </source>
</evidence>
<keyword evidence="7 16" id="KW-0997">Cell inner membrane</keyword>
<comment type="cofactor">
    <cofactor evidence="18">
        <name>heme</name>
        <dbReference type="ChEBI" id="CHEBI:30413"/>
    </cofactor>
    <text evidence="18">The heme is bound between the two transmembrane subunits.</text>
</comment>
<keyword evidence="21" id="KW-0614">Plasmid</keyword>
<dbReference type="GO" id="GO:0046872">
    <property type="term" value="F:metal ion binding"/>
    <property type="evidence" value="ECO:0007669"/>
    <property type="project" value="UniProtKB-KW"/>
</dbReference>
<dbReference type="KEGG" id="ans:ArsFIN_12190"/>
<dbReference type="GO" id="GO:0017004">
    <property type="term" value="P:cytochrome complex assembly"/>
    <property type="evidence" value="ECO:0007669"/>
    <property type="project" value="TreeGrafter"/>
</dbReference>
<keyword evidence="12 16" id="KW-0249">Electron transport</keyword>
<evidence type="ECO:0000256" key="10">
    <source>
        <dbReference type="ARBA" id="ARBA00022692"/>
    </source>
</evidence>
<keyword evidence="13 19" id="KW-1133">Transmembrane helix</keyword>
<dbReference type="UniPathway" id="UPA00223"/>
<reference evidence="21" key="2">
    <citation type="submission" date="2023-04" db="EMBL/GenBank/DDBJ databases">
        <title>Genome dynamics across the evolutionary transition to endosymbiosis.</title>
        <authorList>
            <person name="Siozios S."/>
            <person name="Nadal-Jimenez P."/>
            <person name="Azagi T."/>
            <person name="Sprong H."/>
            <person name="Frost C.L."/>
            <person name="Parratt S.R."/>
            <person name="Taylor G."/>
            <person name="Brettell L."/>
            <person name="Lew K.C."/>
            <person name="Croft L."/>
            <person name="King K.C."/>
            <person name="Brockhurst M.A."/>
            <person name="Hypsa V."/>
            <person name="Novakova E."/>
            <person name="Darby A.C."/>
            <person name="Hurst G.D.D."/>
        </authorList>
    </citation>
    <scope>NUCLEOTIDE SEQUENCE</scope>
    <source>
        <strain evidence="21">AIh</strain>
        <strain evidence="24">ANv_CAN</strain>
        <strain evidence="23">APv</strain>
        <plasmid evidence="21">paIh1</plasmid>
    </source>
</reference>
<keyword evidence="9 18" id="KW-0349">Heme</keyword>
<dbReference type="InterPro" id="IPR034804">
    <property type="entry name" value="SQR/QFR_C/D"/>
</dbReference>